<organism evidence="9">
    <name type="scientific">Podospora anserina (strain S / ATCC MYA-4624 / DSM 980 / FGSC 10383)</name>
    <name type="common">Pleurage anserina</name>
    <dbReference type="NCBI Taxonomy" id="515849"/>
    <lineage>
        <taxon>Eukaryota</taxon>
        <taxon>Fungi</taxon>
        <taxon>Dikarya</taxon>
        <taxon>Ascomycota</taxon>
        <taxon>Pezizomycotina</taxon>
        <taxon>Sordariomycetes</taxon>
        <taxon>Sordariomycetidae</taxon>
        <taxon>Sordariales</taxon>
        <taxon>Podosporaceae</taxon>
        <taxon>Podospora</taxon>
        <taxon>Podospora anserina</taxon>
    </lineage>
</organism>
<feature type="transmembrane region" description="Helical" evidence="8">
    <location>
        <begin position="254"/>
        <end position="276"/>
    </location>
</feature>
<dbReference type="EMBL" id="CU633454">
    <property type="protein sequence ID" value="CAP61574.1"/>
    <property type="molecule type" value="Genomic_DNA"/>
</dbReference>
<dbReference type="EMBL" id="FO904939">
    <property type="protein sequence ID" value="CDP27927.1"/>
    <property type="molecule type" value="Genomic_DNA"/>
</dbReference>
<dbReference type="CAZy" id="GT2">
    <property type="family name" value="Glycosyltransferase Family 2"/>
</dbReference>
<keyword evidence="4 8" id="KW-0812">Transmembrane</keyword>
<dbReference type="PANTHER" id="PTHR47844:SF1">
    <property type="entry name" value="EXOSTOSIN-LIKE 2"/>
    <property type="match status" value="1"/>
</dbReference>
<dbReference type="GeneID" id="6187779"/>
<dbReference type="HOGENOM" id="CLU_950361_0_0_1"/>
<reference evidence="10" key="4">
    <citation type="submission" date="2015-04" db="EMBL/GenBank/DDBJ databases">
        <title>Maintaining two mating types: Structure of the mating type locus and its role in heterokaryosis in Podospora anserina.</title>
        <authorList>
            <person name="Grognet P."/>
            <person name="Bidard F."/>
            <person name="Kuchly C."/>
            <person name="Chan Ho Tong L."/>
            <person name="Coppin E."/>
            <person name="Ait Benkhali J."/>
            <person name="Couloux A."/>
            <person name="Wincker P."/>
            <person name="Debuchy R."/>
            <person name="Silar P."/>
        </authorList>
    </citation>
    <scope>NUCLEOTIDE SEQUENCE</scope>
</reference>
<dbReference type="OrthoDB" id="2849215at2759"/>
<evidence type="ECO:0000256" key="8">
    <source>
        <dbReference type="SAM" id="Phobius"/>
    </source>
</evidence>
<evidence type="ECO:0000256" key="2">
    <source>
        <dbReference type="ARBA" id="ARBA00022676"/>
    </source>
</evidence>
<evidence type="ECO:0000256" key="1">
    <source>
        <dbReference type="ARBA" id="ARBA00004370"/>
    </source>
</evidence>
<name>B2ADQ9_PODAN</name>
<reference evidence="9" key="2">
    <citation type="submission" date="2008-07" db="EMBL/GenBank/DDBJ databases">
        <authorList>
            <person name="Genoscope - CEA"/>
        </authorList>
    </citation>
    <scope>NUCLEOTIDE SEQUENCE</scope>
    <source>
        <strain evidence="9">S mat+</strain>
    </source>
</reference>
<dbReference type="AlphaFoldDB" id="B2ADQ9"/>
<dbReference type="STRING" id="515849.B2ADQ9"/>
<evidence type="ECO:0000313" key="10">
    <source>
        <dbReference type="EMBL" id="CDP27927.1"/>
    </source>
</evidence>
<dbReference type="Proteomes" id="UP000001197">
    <property type="component" value="Chromosome 4"/>
</dbReference>
<keyword evidence="2" id="KW-0328">Glycosyltransferase</keyword>
<keyword evidence="7" id="KW-0325">Glycoprotein</keyword>
<gene>
    <name evidence="9" type="ORF">PODANS_4_1780</name>
</gene>
<evidence type="ECO:0000256" key="3">
    <source>
        <dbReference type="ARBA" id="ARBA00022679"/>
    </source>
</evidence>
<dbReference type="InterPro" id="IPR052427">
    <property type="entry name" value="Glycosyltrans_GT2/GT47"/>
</dbReference>
<reference evidence="9 11" key="1">
    <citation type="journal article" date="2008" name="Genome Biol.">
        <title>The genome sequence of the model ascomycete fungus Podospora anserina.</title>
        <authorList>
            <person name="Espagne E."/>
            <person name="Lespinet O."/>
            <person name="Malagnac F."/>
            <person name="Da Silva C."/>
            <person name="Jaillon O."/>
            <person name="Porcel B.M."/>
            <person name="Couloux A."/>
            <person name="Aury J.-M."/>
            <person name="Segurens B."/>
            <person name="Poulain J."/>
            <person name="Anthouard V."/>
            <person name="Grossetete S."/>
            <person name="Khalili H."/>
            <person name="Coppin E."/>
            <person name="Dequard-Chablat M."/>
            <person name="Picard M."/>
            <person name="Contamine V."/>
            <person name="Arnaise S."/>
            <person name="Bourdais A."/>
            <person name="Berteaux-Lecellier V."/>
            <person name="Gautheret D."/>
            <person name="de Vries R.P."/>
            <person name="Battaglia E."/>
            <person name="Coutinho P.M."/>
            <person name="Danchin E.G.J."/>
            <person name="Henrissat B."/>
            <person name="El Khoury R."/>
            <person name="Sainsard-Chanet A."/>
            <person name="Boivin A."/>
            <person name="Pinan-Lucarre B."/>
            <person name="Sellem C.H."/>
            <person name="Debuchy R."/>
            <person name="Wincker P."/>
            <person name="Weissenbach J."/>
            <person name="Silar P."/>
        </authorList>
    </citation>
    <scope>NUCLEOTIDE SEQUENCE [LARGE SCALE GENOMIC DNA]</scope>
    <source>
        <strain evidence="11">S / ATCC MYA-4624 / DSM 980 / FGSC 10383</strain>
        <strain evidence="9">S mat+</strain>
    </source>
</reference>
<keyword evidence="3" id="KW-0808">Transferase</keyword>
<dbReference type="KEGG" id="pan:PODANSg814"/>
<reference evidence="11" key="3">
    <citation type="journal article" date="2014" name="Genetics">
        <title>Maintaining two mating types: Structure of the mating type locus and its role in heterokaryosis in Podospora anserina.</title>
        <authorList>
            <person name="Grognet P."/>
            <person name="Bidard F."/>
            <person name="Kuchly C."/>
            <person name="Tong L.C.H."/>
            <person name="Coppin E."/>
            <person name="Benkhali J.A."/>
            <person name="Couloux A."/>
            <person name="Wincker P."/>
            <person name="Debuchy R."/>
            <person name="Silar P."/>
        </authorList>
    </citation>
    <scope>GENOME REANNOTATION</scope>
    <source>
        <strain evidence="11">S / ATCC MYA-4624 / DSM 980 / FGSC 10383</strain>
    </source>
</reference>
<dbReference type="Pfam" id="PF13641">
    <property type="entry name" value="Glyco_tranf_2_3"/>
    <property type="match status" value="1"/>
</dbReference>
<evidence type="ECO:0000313" key="9">
    <source>
        <dbReference type="EMBL" id="CAP61574.1"/>
    </source>
</evidence>
<evidence type="ECO:0000256" key="6">
    <source>
        <dbReference type="ARBA" id="ARBA00023136"/>
    </source>
</evidence>
<dbReference type="RefSeq" id="XP_001903798.1">
    <property type="nucleotide sequence ID" value="XM_001903763.1"/>
</dbReference>
<protein>
    <submittedName>
        <fullName evidence="10">Glycosyltransferase Family 2</fullName>
    </submittedName>
    <submittedName>
        <fullName evidence="9">Podospora anserina S mat+ genomic DNA chromosome 4, supercontig 1</fullName>
    </submittedName>
</protein>
<dbReference type="GO" id="GO:0016020">
    <property type="term" value="C:membrane"/>
    <property type="evidence" value="ECO:0007669"/>
    <property type="project" value="UniProtKB-SubCell"/>
</dbReference>
<dbReference type="VEuPathDB" id="FungiDB:PODANS_4_1780"/>
<comment type="subcellular location">
    <subcellularLocation>
        <location evidence="1">Membrane</location>
    </subcellularLocation>
</comment>
<sequence length="293" mass="33645">MTLGTEPHFRQVIQGWLRTEPKSIIITTLEARRTYIEGLVEEIGDSRIIVMAVETASYRRQCYEAISKVTTAFFVVVDDRSLWGVSTLDNILAPFRDPRVGGVTGLQAVKPRNGNTLTQWETFGALNLARRNVLHSALAFFNKGQVLNLSGRLSAYWTCIYKDRGFRDAFLHELWLGRFPITTRDDNALTTWLLHKGWRIAFQNSPGVIIAAGISPNWLYTRQLLRWLRDTLRYYLLDITFAFKMREKDHLLRAVLNIVVYFMTDFAMIFELAFLLSVSTASWLGQGEITGKR</sequence>
<keyword evidence="11" id="KW-1185">Reference proteome</keyword>
<evidence type="ECO:0000256" key="4">
    <source>
        <dbReference type="ARBA" id="ARBA00022692"/>
    </source>
</evidence>
<evidence type="ECO:0000313" key="11">
    <source>
        <dbReference type="Proteomes" id="UP000001197"/>
    </source>
</evidence>
<keyword evidence="5 8" id="KW-1133">Transmembrane helix</keyword>
<evidence type="ECO:0000256" key="7">
    <source>
        <dbReference type="ARBA" id="ARBA00023180"/>
    </source>
</evidence>
<dbReference type="InterPro" id="IPR029044">
    <property type="entry name" value="Nucleotide-diphossugar_trans"/>
</dbReference>
<dbReference type="GO" id="GO:0016757">
    <property type="term" value="F:glycosyltransferase activity"/>
    <property type="evidence" value="ECO:0007669"/>
    <property type="project" value="UniProtKB-KW"/>
</dbReference>
<dbReference type="PANTHER" id="PTHR47844">
    <property type="entry name" value="SYNTHASE CPS1, PUTATIVE (AFU_ORTHOLOGUE AFUA_7G02500)-RELATED"/>
    <property type="match status" value="1"/>
</dbReference>
<accession>B2ADQ9</accession>
<proteinExistence type="predicted"/>
<keyword evidence="6 8" id="KW-0472">Membrane</keyword>
<dbReference type="eggNOG" id="KOG2571">
    <property type="taxonomic scope" value="Eukaryota"/>
</dbReference>
<evidence type="ECO:0000256" key="5">
    <source>
        <dbReference type="ARBA" id="ARBA00022989"/>
    </source>
</evidence>
<dbReference type="SUPFAM" id="SSF53448">
    <property type="entry name" value="Nucleotide-diphospho-sugar transferases"/>
    <property type="match status" value="1"/>
</dbReference>